<organism evidence="2">
    <name type="scientific">freshwater metagenome</name>
    <dbReference type="NCBI Taxonomy" id="449393"/>
    <lineage>
        <taxon>unclassified sequences</taxon>
        <taxon>metagenomes</taxon>
        <taxon>ecological metagenomes</taxon>
    </lineage>
</organism>
<keyword evidence="1" id="KW-0472">Membrane</keyword>
<feature type="transmembrane region" description="Helical" evidence="1">
    <location>
        <begin position="12"/>
        <end position="34"/>
    </location>
</feature>
<proteinExistence type="predicted"/>
<protein>
    <submittedName>
        <fullName evidence="2">Unannotated protein</fullName>
    </submittedName>
</protein>
<feature type="transmembrane region" description="Helical" evidence="1">
    <location>
        <begin position="73"/>
        <end position="92"/>
    </location>
</feature>
<dbReference type="AlphaFoldDB" id="A0A6J7LD41"/>
<accession>A0A6J7LD41</accession>
<dbReference type="EMBL" id="CAFBNR010000061">
    <property type="protein sequence ID" value="CAB4966057.1"/>
    <property type="molecule type" value="Genomic_DNA"/>
</dbReference>
<reference evidence="2" key="1">
    <citation type="submission" date="2020-05" db="EMBL/GenBank/DDBJ databases">
        <authorList>
            <person name="Chiriac C."/>
            <person name="Salcher M."/>
            <person name="Ghai R."/>
            <person name="Kavagutti S V."/>
        </authorList>
    </citation>
    <scope>NUCLEOTIDE SEQUENCE</scope>
</reference>
<feature type="transmembrane region" description="Helical" evidence="1">
    <location>
        <begin position="98"/>
        <end position="119"/>
    </location>
</feature>
<gene>
    <name evidence="2" type="ORF">UFOPK3879_01152</name>
</gene>
<keyword evidence="1" id="KW-0812">Transmembrane</keyword>
<evidence type="ECO:0000256" key="1">
    <source>
        <dbReference type="SAM" id="Phobius"/>
    </source>
</evidence>
<name>A0A6J7LD41_9ZZZZ</name>
<sequence length="136" mass="15122">MMTVQRRRLFSYLWLLAVMLWCAIRIGAVSVWLSRYGVNTSVFAVVEIVSSVIYGVASAKTVLALVDKHRRIALMWGSASAISYLAPDVYVFSTGQSLPLLSYVVIITLIVVLGSVGIVDSRRRYVQFVKDKTTSD</sequence>
<keyword evidence="1" id="KW-1133">Transmembrane helix</keyword>
<feature type="transmembrane region" description="Helical" evidence="1">
    <location>
        <begin position="40"/>
        <end position="66"/>
    </location>
</feature>
<evidence type="ECO:0000313" key="2">
    <source>
        <dbReference type="EMBL" id="CAB4966057.1"/>
    </source>
</evidence>